<keyword evidence="3" id="KW-0808">Transferase</keyword>
<dbReference type="InterPro" id="IPR009926">
    <property type="entry name" value="T3SS_YcgR_PilZN"/>
</dbReference>
<protein>
    <submittedName>
        <fullName evidence="3">Glycosyltransferase</fullName>
    </submittedName>
</protein>
<dbReference type="Pfam" id="PF07238">
    <property type="entry name" value="PilZ"/>
    <property type="match status" value="1"/>
</dbReference>
<evidence type="ECO:0000313" key="4">
    <source>
        <dbReference type="Proteomes" id="UP000268829"/>
    </source>
</evidence>
<dbReference type="InterPro" id="IPR009875">
    <property type="entry name" value="PilZ_domain"/>
</dbReference>
<evidence type="ECO:0000313" key="3">
    <source>
        <dbReference type="EMBL" id="RNB58630.1"/>
    </source>
</evidence>
<evidence type="ECO:0000259" key="1">
    <source>
        <dbReference type="Pfam" id="PF07238"/>
    </source>
</evidence>
<keyword evidence="4" id="KW-1185">Reference proteome</keyword>
<reference evidence="3 4" key="1">
    <citation type="submission" date="2018-10" db="EMBL/GenBank/DDBJ databases">
        <title>Phylogenomics of Brevibacillus.</title>
        <authorList>
            <person name="Dunlap C."/>
        </authorList>
    </citation>
    <scope>NUCLEOTIDE SEQUENCE [LARGE SCALE GENOMIC DNA]</scope>
    <source>
        <strain evidence="3 4">DSM 100115</strain>
    </source>
</reference>
<dbReference type="OrthoDB" id="1951449at2"/>
<feature type="domain" description="PilZ" evidence="1">
    <location>
        <begin position="104"/>
        <end position="215"/>
    </location>
</feature>
<feature type="domain" description="Type III secretion system flagellar brake protein YcgR PilZN" evidence="2">
    <location>
        <begin position="6"/>
        <end position="95"/>
    </location>
</feature>
<comment type="caution">
    <text evidence="3">The sequence shown here is derived from an EMBL/GenBank/DDBJ whole genome shotgun (WGS) entry which is preliminary data.</text>
</comment>
<evidence type="ECO:0000259" key="2">
    <source>
        <dbReference type="Pfam" id="PF12945"/>
    </source>
</evidence>
<dbReference type="AlphaFoldDB" id="A0A3M8B5N2"/>
<dbReference type="Proteomes" id="UP000268829">
    <property type="component" value="Unassembled WGS sequence"/>
</dbReference>
<dbReference type="Pfam" id="PF12945">
    <property type="entry name" value="PilZNR"/>
    <property type="match status" value="1"/>
</dbReference>
<dbReference type="GO" id="GO:0035438">
    <property type="term" value="F:cyclic-di-GMP binding"/>
    <property type="evidence" value="ECO:0007669"/>
    <property type="project" value="InterPro"/>
</dbReference>
<name>A0A3M8B5N2_9BACL</name>
<dbReference type="GO" id="GO:0016740">
    <property type="term" value="F:transferase activity"/>
    <property type="evidence" value="ECO:0007669"/>
    <property type="project" value="UniProtKB-KW"/>
</dbReference>
<dbReference type="EMBL" id="RHHS01000017">
    <property type="protein sequence ID" value="RNB58630.1"/>
    <property type="molecule type" value="Genomic_DNA"/>
</dbReference>
<dbReference type="Gene3D" id="2.40.10.220">
    <property type="entry name" value="predicted glycosyltransferase like domains"/>
    <property type="match status" value="1"/>
</dbReference>
<organism evidence="3 4">
    <name type="scientific">Brevibacillus gelatini</name>
    <dbReference type="NCBI Taxonomy" id="1655277"/>
    <lineage>
        <taxon>Bacteria</taxon>
        <taxon>Bacillati</taxon>
        <taxon>Bacillota</taxon>
        <taxon>Bacilli</taxon>
        <taxon>Bacillales</taxon>
        <taxon>Paenibacillaceae</taxon>
        <taxon>Brevibacillus</taxon>
    </lineage>
</organism>
<sequence>MMFPRVGQTIRLQFAGSSEEEHSLEDFKSRVTDMTEGMASIELPISENTGRTGVFRPGTSCLVWYVGEDGSRYEFQSTIVSRESGHIPVLLLQLPKKEQIVRTQRRNYLRIDSALDIAVKHQDPIRCYHFLAKTVDISGGGLAFTCDESYRLREKDVLQVWIALPSKNGQVQHAFAELEIVRQKAPEEKGLHQWISGRFTNISEQDRVKVVRACYERQLELRKKGIEV</sequence>
<proteinExistence type="predicted"/>
<accession>A0A3M8B5N2</accession>
<gene>
    <name evidence="3" type="ORF">EDM57_07860</name>
</gene>